<feature type="compositionally biased region" description="Basic and acidic residues" evidence="1">
    <location>
        <begin position="1"/>
        <end position="23"/>
    </location>
</feature>
<dbReference type="EMBL" id="BARV01031486">
    <property type="protein sequence ID" value="GAI38178.1"/>
    <property type="molecule type" value="Genomic_DNA"/>
</dbReference>
<comment type="caution">
    <text evidence="2">The sequence shown here is derived from an EMBL/GenBank/DDBJ whole genome shotgun (WGS) entry which is preliminary data.</text>
</comment>
<proteinExistence type="predicted"/>
<name>X1N3M8_9ZZZZ</name>
<reference evidence="2" key="1">
    <citation type="journal article" date="2014" name="Front. Microbiol.">
        <title>High frequency of phylogenetically diverse reductive dehalogenase-homologous genes in deep subseafloor sedimentary metagenomes.</title>
        <authorList>
            <person name="Kawai M."/>
            <person name="Futagami T."/>
            <person name="Toyoda A."/>
            <person name="Takaki Y."/>
            <person name="Nishi S."/>
            <person name="Hori S."/>
            <person name="Arai W."/>
            <person name="Tsubouchi T."/>
            <person name="Morono Y."/>
            <person name="Uchiyama I."/>
            <person name="Ito T."/>
            <person name="Fujiyama A."/>
            <person name="Inagaki F."/>
            <person name="Takami H."/>
        </authorList>
    </citation>
    <scope>NUCLEOTIDE SEQUENCE</scope>
    <source>
        <strain evidence="2">Expedition CK06-06</strain>
    </source>
</reference>
<evidence type="ECO:0000313" key="2">
    <source>
        <dbReference type="EMBL" id="GAI38178.1"/>
    </source>
</evidence>
<organism evidence="2">
    <name type="scientific">marine sediment metagenome</name>
    <dbReference type="NCBI Taxonomy" id="412755"/>
    <lineage>
        <taxon>unclassified sequences</taxon>
        <taxon>metagenomes</taxon>
        <taxon>ecological metagenomes</taxon>
    </lineage>
</organism>
<evidence type="ECO:0000256" key="1">
    <source>
        <dbReference type="SAM" id="MobiDB-lite"/>
    </source>
</evidence>
<feature type="region of interest" description="Disordered" evidence="1">
    <location>
        <begin position="1"/>
        <end position="31"/>
    </location>
</feature>
<protein>
    <submittedName>
        <fullName evidence="2">Uncharacterized protein</fullName>
    </submittedName>
</protein>
<dbReference type="AlphaFoldDB" id="X1N3M8"/>
<feature type="non-terminal residue" evidence="2">
    <location>
        <position position="1"/>
    </location>
</feature>
<gene>
    <name evidence="2" type="ORF">S06H3_49810</name>
</gene>
<sequence>KMFGIDPRKIRIEGDEERKKEAQGESGPASN</sequence>
<accession>X1N3M8</accession>